<dbReference type="PANTHER" id="PTHR43864">
    <property type="entry name" value="HYPOXANTHINE/GUANINE PHOSPHORIBOSYLTRANSFERASE"/>
    <property type="match status" value="1"/>
</dbReference>
<dbReference type="InterPro" id="IPR000836">
    <property type="entry name" value="PRTase_dom"/>
</dbReference>
<dbReference type="Pfam" id="PF01381">
    <property type="entry name" value="HTH_3"/>
    <property type="match status" value="1"/>
</dbReference>
<evidence type="ECO:0000313" key="7">
    <source>
        <dbReference type="Proteomes" id="UP000058613"/>
    </source>
</evidence>
<dbReference type="EMBL" id="NCQP01000003">
    <property type="protein sequence ID" value="OWJ54652.1"/>
    <property type="molecule type" value="Genomic_DNA"/>
</dbReference>
<proteinExistence type="predicted"/>
<dbReference type="SUPFAM" id="SSF53271">
    <property type="entry name" value="PRTase-like"/>
    <property type="match status" value="1"/>
</dbReference>
<dbReference type="InterPro" id="IPR010982">
    <property type="entry name" value="Lambda_DNA-bd_dom_sf"/>
</dbReference>
<dbReference type="PANTHER" id="PTHR43864:SF1">
    <property type="entry name" value="XANTHINE PHOSPHORIBOSYLTRANSFERASE"/>
    <property type="match status" value="1"/>
</dbReference>
<dbReference type="GO" id="GO:0016740">
    <property type="term" value="F:transferase activity"/>
    <property type="evidence" value="ECO:0007669"/>
    <property type="project" value="UniProtKB-KW"/>
</dbReference>
<protein>
    <submittedName>
        <fullName evidence="5">Purine phosphoribosyl transferase</fullName>
    </submittedName>
</protein>
<dbReference type="RefSeq" id="WP_055409403.1">
    <property type="nucleotide sequence ID" value="NZ_CP013011.1"/>
</dbReference>
<dbReference type="InterPro" id="IPR050118">
    <property type="entry name" value="Pur/Pyrimidine_PRTase"/>
</dbReference>
<dbReference type="Proteomes" id="UP000058613">
    <property type="component" value="Chromosome"/>
</dbReference>
<dbReference type="CDD" id="cd00093">
    <property type="entry name" value="HTH_XRE"/>
    <property type="match status" value="1"/>
</dbReference>
<dbReference type="KEGG" id="pdl:Pyrde_1385"/>
<gene>
    <name evidence="6" type="ORF">Pdsh_06435</name>
    <name evidence="5" type="ORF">Pyrde_1385</name>
</gene>
<dbReference type="OrthoDB" id="15319at2157"/>
<reference evidence="5 7" key="1">
    <citation type="submission" date="2015-10" db="EMBL/GenBank/DDBJ databases">
        <title>Complete genome sequence of hyperthermophilic archaeon Pyrodictium delaneyi Su06.</title>
        <authorList>
            <person name="Jung J.-H."/>
            <person name="Lin J."/>
            <person name="Holden J.F."/>
            <person name="Park C.-S."/>
        </authorList>
    </citation>
    <scope>NUCLEOTIDE SEQUENCE [LARGE SCALE GENOMIC DNA]</scope>
    <source>
        <strain evidence="5 7">Su06</strain>
    </source>
</reference>
<feature type="domain" description="Phosphoribosyltransferase" evidence="3">
    <location>
        <begin position="116"/>
        <end position="208"/>
    </location>
</feature>
<dbReference type="InterPro" id="IPR001387">
    <property type="entry name" value="Cro/C1-type_HTH"/>
</dbReference>
<dbReference type="InterPro" id="IPR029057">
    <property type="entry name" value="PRTase-like"/>
</dbReference>
<dbReference type="Proteomes" id="UP000196694">
    <property type="component" value="Unassembled WGS sequence"/>
</dbReference>
<evidence type="ECO:0000313" key="5">
    <source>
        <dbReference type="EMBL" id="ALL01431.1"/>
    </source>
</evidence>
<dbReference type="CDD" id="cd06223">
    <property type="entry name" value="PRTases_typeI"/>
    <property type="match status" value="1"/>
</dbReference>
<keyword evidence="8" id="KW-1185">Reference proteome</keyword>
<dbReference type="AlphaFoldDB" id="A0A0P0N4Q0"/>
<evidence type="ECO:0000259" key="3">
    <source>
        <dbReference type="Pfam" id="PF00156"/>
    </source>
</evidence>
<evidence type="ECO:0000259" key="4">
    <source>
        <dbReference type="Pfam" id="PF01381"/>
    </source>
</evidence>
<dbReference type="GO" id="GO:0006166">
    <property type="term" value="P:purine ribonucleoside salvage"/>
    <property type="evidence" value="ECO:0007669"/>
    <property type="project" value="UniProtKB-KW"/>
</dbReference>
<organism evidence="5 7">
    <name type="scientific">Pyrodictium delaneyi</name>
    <dbReference type="NCBI Taxonomy" id="1273541"/>
    <lineage>
        <taxon>Archaea</taxon>
        <taxon>Thermoproteota</taxon>
        <taxon>Thermoprotei</taxon>
        <taxon>Desulfurococcales</taxon>
        <taxon>Pyrodictiaceae</taxon>
        <taxon>Pyrodictium</taxon>
    </lineage>
</organism>
<dbReference type="Pfam" id="PF00156">
    <property type="entry name" value="Pribosyltran"/>
    <property type="match status" value="1"/>
</dbReference>
<dbReference type="GeneID" id="26099726"/>
<keyword evidence="2" id="KW-0660">Purine salvage</keyword>
<dbReference type="EMBL" id="CP013011">
    <property type="protein sequence ID" value="ALL01431.1"/>
    <property type="molecule type" value="Genomic_DNA"/>
</dbReference>
<dbReference type="GO" id="GO:0003677">
    <property type="term" value="F:DNA binding"/>
    <property type="evidence" value="ECO:0007669"/>
    <property type="project" value="InterPro"/>
</dbReference>
<evidence type="ECO:0000313" key="8">
    <source>
        <dbReference type="Proteomes" id="UP000196694"/>
    </source>
</evidence>
<accession>A0A0P0N4Q0</accession>
<sequence>MPVGSERLEKARLSLNVAAALRLAKRRYSYRELSRATGIPAPLLSRYITGKSLPSPEKAVEILEGLWRLADPRRALAERMAETGGVLDTSVVLTEPLYLLLVTLYYARRLQGKRITRILVPEASGIPLAASLSLALETPFTVARRRLGLPEEEQCSPGEPSFCIPRGALGRSDHVLIVDDIVETGRTLRALRVLVEEARARIEAVAAIAVVGEEWRETSGIEEVDALIYLTKPGMKKRLPGL</sequence>
<dbReference type="Gene3D" id="3.40.50.2020">
    <property type="match status" value="1"/>
</dbReference>
<keyword evidence="1 5" id="KW-0808">Transferase</keyword>
<feature type="domain" description="HTH cro/C1-type" evidence="4">
    <location>
        <begin position="20"/>
        <end position="65"/>
    </location>
</feature>
<evidence type="ECO:0000256" key="1">
    <source>
        <dbReference type="ARBA" id="ARBA00022679"/>
    </source>
</evidence>
<dbReference type="SUPFAM" id="SSF47413">
    <property type="entry name" value="lambda repressor-like DNA-binding domains"/>
    <property type="match status" value="1"/>
</dbReference>
<name>A0A0P0N4Q0_9CREN</name>
<dbReference type="STRING" id="1273541.Pyrde_1385"/>
<evidence type="ECO:0000256" key="2">
    <source>
        <dbReference type="ARBA" id="ARBA00022726"/>
    </source>
</evidence>
<reference evidence="6 8" key="2">
    <citation type="submission" date="2017-05" db="EMBL/GenBank/DDBJ databases">
        <title>The draft genome of the hyperthermophilic archaeon 'Pyrodictium delaneyi strain Hulk', an iron and nitrate reducer, reveals the capacity for sulfate reduction.</title>
        <authorList>
            <person name="Demey L.M."/>
            <person name="Miller C."/>
            <person name="Manzella M."/>
            <person name="Reguera G."/>
            <person name="Kashefi K."/>
        </authorList>
    </citation>
    <scope>NUCLEOTIDE SEQUENCE [LARGE SCALE GENOMIC DNA]</scope>
    <source>
        <strain evidence="6 8">Hulk</strain>
    </source>
</reference>
<evidence type="ECO:0000313" key="6">
    <source>
        <dbReference type="EMBL" id="OWJ54652.1"/>
    </source>
</evidence>